<accession>A0ABR8VNA0</accession>
<dbReference type="InterPro" id="IPR022016">
    <property type="entry name" value="DUF3597"/>
</dbReference>
<keyword evidence="1" id="KW-0378">Hydrolase</keyword>
<dbReference type="InterPro" id="IPR002508">
    <property type="entry name" value="MurNAc-LAA_cat"/>
</dbReference>
<comment type="caution">
    <text evidence="3">The sequence shown here is derived from an EMBL/GenBank/DDBJ whole genome shotgun (WGS) entry which is preliminary data.</text>
</comment>
<dbReference type="PANTHER" id="PTHR30404">
    <property type="entry name" value="N-ACETYLMURAMOYL-L-ALANINE AMIDASE"/>
    <property type="match status" value="1"/>
</dbReference>
<name>A0ABR8VNA0_9BACI</name>
<sequence>MIKIAIDAGHGGFGVTAGKRTPAGEYEWNFNNKVVLSAIKYFKQYQGVSLLRLDDSTGKTDVPLITRTNKANAWGADILISVHHNANTGSWGEWTGTEIYTYLGIWPQAEKLASVVLRKLVQAYGLKDRGLKKADFHMLRESKMPAILIEGGYMDSSIDIKKMRDDKILDAAGKAIAEGVAEYLGMKKVINKPVSKPAVPTQNKPSSSYSGTSIVDYLKSIGMDSSKENRKKLAKQYGVSGYDFSSGKNLELLNKMRANKPASTPATPSKPAVKKQTVHLPAGANTWRTYKLGVQPVKKNSDWSLTPSKYGGLTYDILDRPYPNVVTIMTSRGKRNIYVGPETGAVIR</sequence>
<gene>
    <name evidence="3" type="ORF">H9631_14165</name>
</gene>
<dbReference type="PANTHER" id="PTHR30404:SF0">
    <property type="entry name" value="N-ACETYLMURAMOYL-L-ALANINE AMIDASE AMIC"/>
    <property type="match status" value="1"/>
</dbReference>
<dbReference type="CDD" id="cd02696">
    <property type="entry name" value="MurNAc-LAA"/>
    <property type="match status" value="1"/>
</dbReference>
<protein>
    <submittedName>
        <fullName evidence="3">N-acetylmuramoyl-L-alanine amidase</fullName>
    </submittedName>
</protein>
<dbReference type="RefSeq" id="WP_191813873.1">
    <property type="nucleotide sequence ID" value="NZ_JACSPV010000026.1"/>
</dbReference>
<feature type="domain" description="MurNAc-LAA" evidence="2">
    <location>
        <begin position="68"/>
        <end position="181"/>
    </location>
</feature>
<evidence type="ECO:0000313" key="3">
    <source>
        <dbReference type="EMBL" id="MBD8006222.1"/>
    </source>
</evidence>
<keyword evidence="4" id="KW-1185">Reference proteome</keyword>
<dbReference type="InterPro" id="IPR050695">
    <property type="entry name" value="N-acetylmuramoyl_amidase_3"/>
</dbReference>
<dbReference type="SUPFAM" id="SSF53187">
    <property type="entry name" value="Zn-dependent exopeptidases"/>
    <property type="match status" value="1"/>
</dbReference>
<dbReference type="Proteomes" id="UP000648182">
    <property type="component" value="Unassembled WGS sequence"/>
</dbReference>
<dbReference type="SUPFAM" id="SSF158634">
    <property type="entry name" value="RPA2825-like"/>
    <property type="match status" value="1"/>
</dbReference>
<dbReference type="Pfam" id="PF01520">
    <property type="entry name" value="Amidase_3"/>
    <property type="match status" value="1"/>
</dbReference>
<proteinExistence type="predicted"/>
<reference evidence="3 4" key="1">
    <citation type="submission" date="2020-08" db="EMBL/GenBank/DDBJ databases">
        <title>A Genomic Blueprint of the Chicken Gut Microbiome.</title>
        <authorList>
            <person name="Gilroy R."/>
            <person name="Ravi A."/>
            <person name="Getino M."/>
            <person name="Pursley I."/>
            <person name="Horton D.L."/>
            <person name="Alikhan N.-F."/>
            <person name="Baker D."/>
            <person name="Gharbi K."/>
            <person name="Hall N."/>
            <person name="Watson M."/>
            <person name="Adriaenssens E.M."/>
            <person name="Foster-Nyarko E."/>
            <person name="Jarju S."/>
            <person name="Secka A."/>
            <person name="Antonio M."/>
            <person name="Oren A."/>
            <person name="Chaudhuri R."/>
            <person name="La Ragione R.M."/>
            <person name="Hildebrand F."/>
            <person name="Pallen M.J."/>
        </authorList>
    </citation>
    <scope>NUCLEOTIDE SEQUENCE [LARGE SCALE GENOMIC DNA]</scope>
    <source>
        <strain evidence="3 4">Sa1BUA2</strain>
    </source>
</reference>
<organism evidence="3 4">
    <name type="scientific">Bacillus norwichensis</name>
    <dbReference type="NCBI Taxonomy" id="2762217"/>
    <lineage>
        <taxon>Bacteria</taxon>
        <taxon>Bacillati</taxon>
        <taxon>Bacillota</taxon>
        <taxon>Bacilli</taxon>
        <taxon>Bacillales</taxon>
        <taxon>Bacillaceae</taxon>
        <taxon>Bacillus</taxon>
    </lineage>
</organism>
<evidence type="ECO:0000256" key="1">
    <source>
        <dbReference type="ARBA" id="ARBA00022801"/>
    </source>
</evidence>
<dbReference type="EMBL" id="JACSPV010000026">
    <property type="protein sequence ID" value="MBD8006222.1"/>
    <property type="molecule type" value="Genomic_DNA"/>
</dbReference>
<dbReference type="SMART" id="SM00646">
    <property type="entry name" value="Ami_3"/>
    <property type="match status" value="1"/>
</dbReference>
<evidence type="ECO:0000259" key="2">
    <source>
        <dbReference type="SMART" id="SM00646"/>
    </source>
</evidence>
<evidence type="ECO:0000313" key="4">
    <source>
        <dbReference type="Proteomes" id="UP000648182"/>
    </source>
</evidence>
<dbReference type="Gene3D" id="3.40.630.40">
    <property type="entry name" value="Zn-dependent exopeptidases"/>
    <property type="match status" value="1"/>
</dbReference>
<dbReference type="Pfam" id="PF12200">
    <property type="entry name" value="DUF3597"/>
    <property type="match status" value="1"/>
</dbReference>